<comment type="caution">
    <text evidence="11">The sequence shown here is derived from an EMBL/GenBank/DDBJ whole genome shotgun (WGS) entry which is preliminary data.</text>
</comment>
<proteinExistence type="inferred from homology"/>
<evidence type="ECO:0000256" key="6">
    <source>
        <dbReference type="ARBA" id="ARBA00022679"/>
    </source>
</evidence>
<evidence type="ECO:0000256" key="2">
    <source>
        <dbReference type="ARBA" id="ARBA00005684"/>
    </source>
</evidence>
<gene>
    <name evidence="11" type="primary">malQ</name>
    <name evidence="11" type="ORF">KC729_05345</name>
</gene>
<dbReference type="NCBIfam" id="TIGR00217">
    <property type="entry name" value="malQ"/>
    <property type="match status" value="1"/>
</dbReference>
<accession>A0A956LX06</accession>
<sequence>MLLERRSGILLHPTSLPGGSWMGDLGSSAHRFVDFLARAGQQIWQMLPVSPPGRGHSPYDTISTFAGSPGLIGLDSLVRDGLLRTRELPPNDDGRTGRSPASELRADFVRAIPLKREALRLAFDRVRAGSNALRDSWEEYRERERGWLDDFALFVALSKNQPGRSWTRWDSDLRRRRPDAVESARHALTDEIAFQQFLQFLFDRQFGELRRFARERGVYLVGDVPIYPALESADVWANAHLFDLTSRGRPRTLSGVPPDLFSRIGQLWGNPTYLWKRMEEDGYRWWVERLRASLRRFDSVRLDHLIGFHHSWCVPASARTARRGRWRPGPGLAIFQAIEHALGPVPLILEDLGLVTPEVEALRDASGHPGMRVLQFAWDGSLDNPHLPHNYPAACVAYTGTHDNTTLQGWYRPTRSRRERGTARQIRTERERALRYARSDGREFHWDMIRLVFASRANTVIVPMQDLLGLGESARMNVPGTPRGNWTWRMRPTALAPDLASRLHEMTRTYGRIVARS</sequence>
<keyword evidence="5 10" id="KW-0328">Glycosyltransferase</keyword>
<dbReference type="PANTHER" id="PTHR32438">
    <property type="entry name" value="4-ALPHA-GLUCANOTRANSFERASE DPE1, CHLOROPLASTIC/AMYLOPLASTIC"/>
    <property type="match status" value="1"/>
</dbReference>
<organism evidence="11 12">
    <name type="scientific">Eiseniibacteriota bacterium</name>
    <dbReference type="NCBI Taxonomy" id="2212470"/>
    <lineage>
        <taxon>Bacteria</taxon>
        <taxon>Candidatus Eiseniibacteriota</taxon>
    </lineage>
</organism>
<evidence type="ECO:0000256" key="10">
    <source>
        <dbReference type="RuleBase" id="RU361207"/>
    </source>
</evidence>
<name>A0A956LX06_UNCEI</name>
<dbReference type="EMBL" id="JAGQHR010000107">
    <property type="protein sequence ID" value="MCA9727089.1"/>
    <property type="molecule type" value="Genomic_DNA"/>
</dbReference>
<evidence type="ECO:0000256" key="4">
    <source>
        <dbReference type="ARBA" id="ARBA00020295"/>
    </source>
</evidence>
<dbReference type="InterPro" id="IPR003385">
    <property type="entry name" value="Glyco_hydro_77"/>
</dbReference>
<dbReference type="InterPro" id="IPR017853">
    <property type="entry name" value="GH"/>
</dbReference>
<reference evidence="11" key="2">
    <citation type="journal article" date="2021" name="Microbiome">
        <title>Successional dynamics and alternative stable states in a saline activated sludge microbial community over 9 years.</title>
        <authorList>
            <person name="Wang Y."/>
            <person name="Ye J."/>
            <person name="Ju F."/>
            <person name="Liu L."/>
            <person name="Boyd J.A."/>
            <person name="Deng Y."/>
            <person name="Parks D.H."/>
            <person name="Jiang X."/>
            <person name="Yin X."/>
            <person name="Woodcroft B.J."/>
            <person name="Tyson G.W."/>
            <person name="Hugenholtz P."/>
            <person name="Polz M.F."/>
            <person name="Zhang T."/>
        </authorList>
    </citation>
    <scope>NUCLEOTIDE SEQUENCE</scope>
    <source>
        <strain evidence="11">HKST-UBA01</strain>
    </source>
</reference>
<reference evidence="11" key="1">
    <citation type="submission" date="2020-04" db="EMBL/GenBank/DDBJ databases">
        <authorList>
            <person name="Zhang T."/>
        </authorList>
    </citation>
    <scope>NUCLEOTIDE SEQUENCE</scope>
    <source>
        <strain evidence="11">HKST-UBA01</strain>
    </source>
</reference>
<dbReference type="NCBIfam" id="NF011080">
    <property type="entry name" value="PRK14508.1-3"/>
    <property type="match status" value="1"/>
</dbReference>
<dbReference type="Gene3D" id="3.20.20.80">
    <property type="entry name" value="Glycosidases"/>
    <property type="match status" value="1"/>
</dbReference>
<protein>
    <recommendedName>
        <fullName evidence="4 10">4-alpha-glucanotransferase</fullName>
        <ecNumber evidence="3 10">2.4.1.25</ecNumber>
    </recommendedName>
    <alternativeName>
        <fullName evidence="8 10">Amylomaltase</fullName>
    </alternativeName>
    <alternativeName>
        <fullName evidence="9 10">Disproportionating enzyme</fullName>
    </alternativeName>
</protein>
<dbReference type="GO" id="GO:0005975">
    <property type="term" value="P:carbohydrate metabolic process"/>
    <property type="evidence" value="ECO:0007669"/>
    <property type="project" value="InterPro"/>
</dbReference>
<evidence type="ECO:0000256" key="5">
    <source>
        <dbReference type="ARBA" id="ARBA00022676"/>
    </source>
</evidence>
<comment type="catalytic activity">
    <reaction evidence="1 10">
        <text>Transfers a segment of a (1-&gt;4)-alpha-D-glucan to a new position in an acceptor, which may be glucose or a (1-&gt;4)-alpha-D-glucan.</text>
        <dbReference type="EC" id="2.4.1.25"/>
    </reaction>
</comment>
<evidence type="ECO:0000256" key="9">
    <source>
        <dbReference type="ARBA" id="ARBA00031501"/>
    </source>
</evidence>
<dbReference type="AlphaFoldDB" id="A0A956LX06"/>
<dbReference type="GO" id="GO:0004134">
    <property type="term" value="F:4-alpha-glucanotransferase activity"/>
    <property type="evidence" value="ECO:0007669"/>
    <property type="project" value="UniProtKB-EC"/>
</dbReference>
<evidence type="ECO:0000256" key="1">
    <source>
        <dbReference type="ARBA" id="ARBA00000439"/>
    </source>
</evidence>
<dbReference type="EC" id="2.4.1.25" evidence="3 10"/>
<dbReference type="Pfam" id="PF02446">
    <property type="entry name" value="Glyco_hydro_77"/>
    <property type="match status" value="1"/>
</dbReference>
<dbReference type="SUPFAM" id="SSF51445">
    <property type="entry name" value="(Trans)glycosidases"/>
    <property type="match status" value="1"/>
</dbReference>
<evidence type="ECO:0000313" key="12">
    <source>
        <dbReference type="Proteomes" id="UP000697710"/>
    </source>
</evidence>
<dbReference type="PANTHER" id="PTHR32438:SF5">
    <property type="entry name" value="4-ALPHA-GLUCANOTRANSFERASE DPE1, CHLOROPLASTIC_AMYLOPLASTIC"/>
    <property type="match status" value="1"/>
</dbReference>
<evidence type="ECO:0000256" key="3">
    <source>
        <dbReference type="ARBA" id="ARBA00012560"/>
    </source>
</evidence>
<comment type="similarity">
    <text evidence="2 10">Belongs to the disproportionating enzyme family.</text>
</comment>
<evidence type="ECO:0000313" key="11">
    <source>
        <dbReference type="EMBL" id="MCA9727089.1"/>
    </source>
</evidence>
<evidence type="ECO:0000256" key="8">
    <source>
        <dbReference type="ARBA" id="ARBA00031423"/>
    </source>
</evidence>
<dbReference type="Proteomes" id="UP000697710">
    <property type="component" value="Unassembled WGS sequence"/>
</dbReference>
<keyword evidence="6 10" id="KW-0808">Transferase</keyword>
<keyword evidence="7 10" id="KW-0119">Carbohydrate metabolism</keyword>
<evidence type="ECO:0000256" key="7">
    <source>
        <dbReference type="ARBA" id="ARBA00023277"/>
    </source>
</evidence>